<organism evidence="6 7">
    <name type="scientific">Rhizodiscina lignyota</name>
    <dbReference type="NCBI Taxonomy" id="1504668"/>
    <lineage>
        <taxon>Eukaryota</taxon>
        <taxon>Fungi</taxon>
        <taxon>Dikarya</taxon>
        <taxon>Ascomycota</taxon>
        <taxon>Pezizomycotina</taxon>
        <taxon>Dothideomycetes</taxon>
        <taxon>Pleosporomycetidae</taxon>
        <taxon>Aulographales</taxon>
        <taxon>Rhizodiscinaceae</taxon>
        <taxon>Rhizodiscina</taxon>
    </lineage>
</organism>
<evidence type="ECO:0000313" key="6">
    <source>
        <dbReference type="EMBL" id="KAF2100019.1"/>
    </source>
</evidence>
<dbReference type="EMBL" id="ML978125">
    <property type="protein sequence ID" value="KAF2100019.1"/>
    <property type="molecule type" value="Genomic_DNA"/>
</dbReference>
<dbReference type="Proteomes" id="UP000799772">
    <property type="component" value="Unassembled WGS sequence"/>
</dbReference>
<protein>
    <submittedName>
        <fullName evidence="6">FAD/NAD(P)-binding domain-containing protein</fullName>
    </submittedName>
</protein>
<reference evidence="6" key="1">
    <citation type="journal article" date="2020" name="Stud. Mycol.">
        <title>101 Dothideomycetes genomes: a test case for predicting lifestyles and emergence of pathogens.</title>
        <authorList>
            <person name="Haridas S."/>
            <person name="Albert R."/>
            <person name="Binder M."/>
            <person name="Bloem J."/>
            <person name="Labutti K."/>
            <person name="Salamov A."/>
            <person name="Andreopoulos B."/>
            <person name="Baker S."/>
            <person name="Barry K."/>
            <person name="Bills G."/>
            <person name="Bluhm B."/>
            <person name="Cannon C."/>
            <person name="Castanera R."/>
            <person name="Culley D."/>
            <person name="Daum C."/>
            <person name="Ezra D."/>
            <person name="Gonzalez J."/>
            <person name="Henrissat B."/>
            <person name="Kuo A."/>
            <person name="Liang C."/>
            <person name="Lipzen A."/>
            <person name="Lutzoni F."/>
            <person name="Magnuson J."/>
            <person name="Mondo S."/>
            <person name="Nolan M."/>
            <person name="Ohm R."/>
            <person name="Pangilinan J."/>
            <person name="Park H.-J."/>
            <person name="Ramirez L."/>
            <person name="Alfaro M."/>
            <person name="Sun H."/>
            <person name="Tritt A."/>
            <person name="Yoshinaga Y."/>
            <person name="Zwiers L.-H."/>
            <person name="Turgeon B."/>
            <person name="Goodwin S."/>
            <person name="Spatafora J."/>
            <person name="Crous P."/>
            <person name="Grigoriev I."/>
        </authorList>
    </citation>
    <scope>NUCLEOTIDE SEQUENCE</scope>
    <source>
        <strain evidence="6">CBS 133067</strain>
    </source>
</reference>
<name>A0A9P4IFJ6_9PEZI</name>
<proteinExistence type="inferred from homology"/>
<keyword evidence="2" id="KW-0285">Flavoprotein</keyword>
<dbReference type="GO" id="GO:0050661">
    <property type="term" value="F:NADP binding"/>
    <property type="evidence" value="ECO:0007669"/>
    <property type="project" value="InterPro"/>
</dbReference>
<keyword evidence="3" id="KW-0274">FAD</keyword>
<dbReference type="Gene3D" id="3.50.50.60">
    <property type="entry name" value="FAD/NAD(P)-binding domain"/>
    <property type="match status" value="2"/>
</dbReference>
<comment type="similarity">
    <text evidence="1">Belongs to the FAD-binding monooxygenase family.</text>
</comment>
<dbReference type="OrthoDB" id="74360at2759"/>
<accession>A0A9P4IFJ6</accession>
<gene>
    <name evidence="6" type="ORF">NA57DRAFT_65830</name>
</gene>
<keyword evidence="7" id="KW-1185">Reference proteome</keyword>
<comment type="caution">
    <text evidence="6">The sequence shown here is derived from an EMBL/GenBank/DDBJ whole genome shotgun (WGS) entry which is preliminary data.</text>
</comment>
<evidence type="ECO:0000256" key="3">
    <source>
        <dbReference type="ARBA" id="ARBA00022827"/>
    </source>
</evidence>
<dbReference type="InterPro" id="IPR036188">
    <property type="entry name" value="FAD/NAD-bd_sf"/>
</dbReference>
<dbReference type="AlphaFoldDB" id="A0A9P4IFJ6"/>
<dbReference type="SUPFAM" id="SSF51905">
    <property type="entry name" value="FAD/NAD(P)-binding domain"/>
    <property type="match status" value="3"/>
</dbReference>
<evidence type="ECO:0000313" key="7">
    <source>
        <dbReference type="Proteomes" id="UP000799772"/>
    </source>
</evidence>
<evidence type="ECO:0000256" key="1">
    <source>
        <dbReference type="ARBA" id="ARBA00010139"/>
    </source>
</evidence>
<evidence type="ECO:0000256" key="4">
    <source>
        <dbReference type="ARBA" id="ARBA00023002"/>
    </source>
</evidence>
<dbReference type="GO" id="GO:0050660">
    <property type="term" value="F:flavin adenine dinucleotide binding"/>
    <property type="evidence" value="ECO:0007669"/>
    <property type="project" value="InterPro"/>
</dbReference>
<dbReference type="PANTHER" id="PTHR42877">
    <property type="entry name" value="L-ORNITHINE N(5)-MONOOXYGENASE-RELATED"/>
    <property type="match status" value="1"/>
</dbReference>
<dbReference type="Pfam" id="PF00743">
    <property type="entry name" value="FMO-like"/>
    <property type="match status" value="1"/>
</dbReference>
<evidence type="ECO:0000256" key="5">
    <source>
        <dbReference type="SAM" id="MobiDB-lite"/>
    </source>
</evidence>
<dbReference type="GO" id="GO:0004499">
    <property type="term" value="F:N,N-dimethylaniline monooxygenase activity"/>
    <property type="evidence" value="ECO:0007669"/>
    <property type="project" value="InterPro"/>
</dbReference>
<feature type="region of interest" description="Disordered" evidence="5">
    <location>
        <begin position="1"/>
        <end position="38"/>
    </location>
</feature>
<dbReference type="InterPro" id="IPR020946">
    <property type="entry name" value="Flavin_mOase-like"/>
</dbReference>
<evidence type="ECO:0000256" key="2">
    <source>
        <dbReference type="ARBA" id="ARBA00022630"/>
    </source>
</evidence>
<keyword evidence="4" id="KW-0560">Oxidoreductase</keyword>
<sequence>MVGHGRNPPFGRDSLDPDVTRSSNDLGSHEASIRTPVHHAEWSAPTASGYRISNHMVGQPNATTYYTPSPFRIIMIGAGAAGIDFLHHSFTERYLLDLPGGEDIQVQVYDKNPSVGGTWYENRYPGCACDVPSASYSFSWRPNPHWTRYYSPAKEIYEYFKGIVDEEGLMKWITLSTEIVGAEWDEAKSVWKVRLRKTDGEGKGEEWDDECNVLLNGTGFVNKWKWPKIEGIESFKGDMFHTANYDSSYDMKGKRAAVIGSGSSGVQTLAAIYPEVSHVYHWVRNATWVTAGFGQKFAGPGGSNFDYSEEQKAEWSRDPEKYRAYRKMVEQELNQRFKLVLRNSHESDEANAFAYHEMKTKMGGNTRLMDAIIPKDFNVGCRRPTPGNGYLEALIGDKSTVFTEEIECIKPHSIVTSSGAEVEVDVIICATGFDTSYRPKFPLIGLDGIPLAEKWKDTPESYISVAAHNVPNFFLYSGPWSPVAQGSILPLLTAFTKHFIQIVKKMRKQHIRRISPKQSAIDDYLEHSQKYLTRTCWADPCTSWFKQGKKDGPVVMWPGSRLAFMDLLEEVNWEDYHVEYWSKNRWGWLGSGFHRIEFDDSADITYYLDGKQNIEGEI</sequence>
<dbReference type="InterPro" id="IPR051209">
    <property type="entry name" value="FAD-bind_Monooxygenase_sf"/>
</dbReference>
<dbReference type="PANTHER" id="PTHR42877:SF7">
    <property type="entry name" value="FLAVIN-BINDING MONOOXYGENASE-RELATED"/>
    <property type="match status" value="1"/>
</dbReference>